<protein>
    <submittedName>
        <fullName evidence="1">Uncharacterized protein</fullName>
    </submittedName>
</protein>
<reference evidence="1" key="1">
    <citation type="submission" date="2020-06" db="EMBL/GenBank/DDBJ databases">
        <title>Genomes of multiple members of Pneumocystis genus reveal paths to human pathogen Pneumocystis jirovecii.</title>
        <authorList>
            <person name="Cisse O.H."/>
            <person name="Ma L."/>
            <person name="Dekker J."/>
            <person name="Khil P."/>
            <person name="Jo J."/>
            <person name="Brenchley J."/>
            <person name="Blair R."/>
            <person name="Pahar B."/>
            <person name="Chabe M."/>
            <person name="Van Rompay K.A."/>
            <person name="Keesler R."/>
            <person name="Sukura A."/>
            <person name="Hirsch V."/>
            <person name="Kutty G."/>
            <person name="Liu Y."/>
            <person name="Peng L."/>
            <person name="Chen J."/>
            <person name="Song J."/>
            <person name="Weissenbacher-Lang C."/>
            <person name="Xu J."/>
            <person name="Upham N.S."/>
            <person name="Stajich J.E."/>
            <person name="Cuomo C.A."/>
            <person name="Cushion M.T."/>
            <person name="Kovacs J.A."/>
        </authorList>
    </citation>
    <scope>NUCLEOTIDE SEQUENCE</scope>
    <source>
        <strain evidence="1">2A</strain>
    </source>
</reference>
<accession>A0A899G2W7</accession>
<proteinExistence type="predicted"/>
<sequence length="118" mass="13803">MNKKRNFNESLMGSRLKKKYKDHRPSLEEIYSSTLAKLYSAQNTPMNDSIQEEKPDIQPLQCDDCDQLIIPTSDILSNLDEYSCIACRHIVCDICRVIQYKRENITYCLDCIKYINKS</sequence>
<dbReference type="Proteomes" id="UP000663699">
    <property type="component" value="Chromosome 15"/>
</dbReference>
<evidence type="ECO:0000313" key="1">
    <source>
        <dbReference type="EMBL" id="QSL66924.1"/>
    </source>
</evidence>
<dbReference type="OrthoDB" id="5336357at2759"/>
<dbReference type="EMBL" id="CP054546">
    <property type="protein sequence ID" value="QSL66924.1"/>
    <property type="molecule type" value="Genomic_DNA"/>
</dbReference>
<evidence type="ECO:0000313" key="2">
    <source>
        <dbReference type="Proteomes" id="UP000663699"/>
    </source>
</evidence>
<keyword evidence="2" id="KW-1185">Reference proteome</keyword>
<gene>
    <name evidence="1" type="ORF">MERGE_001311</name>
</gene>
<name>A0A899G2W7_9ASCO</name>
<organism evidence="1 2">
    <name type="scientific">Pneumocystis wakefieldiae</name>
    <dbReference type="NCBI Taxonomy" id="38082"/>
    <lineage>
        <taxon>Eukaryota</taxon>
        <taxon>Fungi</taxon>
        <taxon>Dikarya</taxon>
        <taxon>Ascomycota</taxon>
        <taxon>Taphrinomycotina</taxon>
        <taxon>Pneumocystomycetes</taxon>
        <taxon>Pneumocystaceae</taxon>
        <taxon>Pneumocystis</taxon>
    </lineage>
</organism>
<dbReference type="AlphaFoldDB" id="A0A899G2W7"/>